<dbReference type="EMBL" id="CP014504">
    <property type="protein sequence ID" value="AMP99031.1"/>
    <property type="molecule type" value="Genomic_DNA"/>
</dbReference>
<dbReference type="KEGG" id="pcm:AY601_2130"/>
<dbReference type="InterPro" id="IPR010866">
    <property type="entry name" value="A-2_8-polyST"/>
</dbReference>
<accession>A0A127VCT1</accession>
<dbReference type="Proteomes" id="UP000071561">
    <property type="component" value="Chromosome"/>
</dbReference>
<dbReference type="AlphaFoldDB" id="A0A127VCT1"/>
<name>A0A127VCT1_9SPHI</name>
<gene>
    <name evidence="1" type="ORF">AY601_2130</name>
</gene>
<dbReference type="Pfam" id="PF07388">
    <property type="entry name" value="A-2_8-polyST"/>
    <property type="match status" value="1"/>
</dbReference>
<evidence type="ECO:0008006" key="3">
    <source>
        <dbReference type="Google" id="ProtNLM"/>
    </source>
</evidence>
<proteinExistence type="predicted"/>
<protein>
    <recommendedName>
        <fullName evidence="3">Capsular polysaccharide biosynthesis protein</fullName>
    </recommendedName>
</protein>
<dbReference type="PATRIC" id="fig|188932.3.peg.2232"/>
<keyword evidence="2" id="KW-1185">Reference proteome</keyword>
<sequence length="351" mass="40504">MLIIVGSPWQALLAKSYILKENITDPQYLIEKSSPKSFAEIIKILDADENSIRMIIEWSKLSVLSKAKANIASDYIDAIIQTLKQDYFKTVETILVFSEQTVLFKIIYNLFGASKTYIKSEDGILDYLPGLKHHSLLKQIAGYLFIRSKVKYYIYKNYYPVFSQVIMFSRVEAVSEERYVPLTILRQELLSVLKTAYQITEGADTFKGKDVLLLCQSLSEDKVIPLHEELKLYEKFIQRCNDLKLTVIIKPHPRSCPEKIEALSKLTSSQVEFFEDYGIPAESMLLNGKFKEVVGVYSNTIIYAHQFFGVKGISLLTPAMIDLLARKEKKKFTYIYAQLRKYFSDEYTVFQ</sequence>
<evidence type="ECO:0000313" key="1">
    <source>
        <dbReference type="EMBL" id="AMP99031.1"/>
    </source>
</evidence>
<organism evidence="1 2">
    <name type="scientific">Pedobacter cryoconitis</name>
    <dbReference type="NCBI Taxonomy" id="188932"/>
    <lineage>
        <taxon>Bacteria</taxon>
        <taxon>Pseudomonadati</taxon>
        <taxon>Bacteroidota</taxon>
        <taxon>Sphingobacteriia</taxon>
        <taxon>Sphingobacteriales</taxon>
        <taxon>Sphingobacteriaceae</taxon>
        <taxon>Pedobacter</taxon>
    </lineage>
</organism>
<evidence type="ECO:0000313" key="2">
    <source>
        <dbReference type="Proteomes" id="UP000071561"/>
    </source>
</evidence>
<reference evidence="1 2" key="1">
    <citation type="submission" date="2016-03" db="EMBL/GenBank/DDBJ databases">
        <title>Complete genome sequence of Pedobacter cryoconitis PAMC 27485.</title>
        <authorList>
            <person name="Lee J."/>
            <person name="Kim O.-S."/>
        </authorList>
    </citation>
    <scope>NUCLEOTIDE SEQUENCE [LARGE SCALE GENOMIC DNA]</scope>
    <source>
        <strain evidence="1 2">PAMC 27485</strain>
    </source>
</reference>
<dbReference type="RefSeq" id="WP_068400361.1">
    <property type="nucleotide sequence ID" value="NZ_CP014504.1"/>
</dbReference>
<dbReference type="OrthoDB" id="739825at2"/>